<sequence length="274" mass="29998">MAPLEHPGLEAMTEATAPACVEIERLGRHYGLPAKPIVALQDVSLTVREGEFLSLLGPSGCGKSTLLRCIAGLDKPTTGAVRVRGKPLSGPPAGIGMVFQRDVLLDWRTILDNVLISAEFQGRGRKENIGRARALLERFGLGGFADRRPWELSGGMRQRAAICRALLCDPDLLLMDEPFGALDAMTRDDLNVELSRLVQLGGRTVIFVTHSIAEAVYLSDRVAVMSRSPGRVAEVFEIDLPRPRPLSIRETPEFGRHVGQIRSLFSRLGLVREE</sequence>
<evidence type="ECO:0000313" key="7">
    <source>
        <dbReference type="Proteomes" id="UP000606490"/>
    </source>
</evidence>
<keyword evidence="4 6" id="KW-0067">ATP-binding</keyword>
<dbReference type="InterPro" id="IPR017871">
    <property type="entry name" value="ABC_transporter-like_CS"/>
</dbReference>
<dbReference type="PANTHER" id="PTHR42788:SF13">
    <property type="entry name" value="ALIPHATIC SULFONATES IMPORT ATP-BINDING PROTEIN SSUB"/>
    <property type="match status" value="1"/>
</dbReference>
<comment type="caution">
    <text evidence="6">The sequence shown here is derived from an EMBL/GenBank/DDBJ whole genome shotgun (WGS) entry which is preliminary data.</text>
</comment>
<dbReference type="PROSITE" id="PS00211">
    <property type="entry name" value="ABC_TRANSPORTER_1"/>
    <property type="match status" value="1"/>
</dbReference>
<dbReference type="SMART" id="SM00382">
    <property type="entry name" value="AAA"/>
    <property type="match status" value="1"/>
</dbReference>
<dbReference type="Gene3D" id="3.40.50.300">
    <property type="entry name" value="P-loop containing nucleotide triphosphate hydrolases"/>
    <property type="match status" value="1"/>
</dbReference>
<gene>
    <name evidence="6" type="ORF">JMJ55_18825</name>
</gene>
<dbReference type="RefSeq" id="WP_202827135.1">
    <property type="nucleotide sequence ID" value="NZ_JAEUXJ010000008.1"/>
</dbReference>
<evidence type="ECO:0000313" key="6">
    <source>
        <dbReference type="EMBL" id="MBL6457393.1"/>
    </source>
</evidence>
<accession>A0ABS1V6T9</accession>
<dbReference type="SUPFAM" id="SSF52540">
    <property type="entry name" value="P-loop containing nucleoside triphosphate hydrolases"/>
    <property type="match status" value="1"/>
</dbReference>
<reference evidence="6 7" key="1">
    <citation type="submission" date="2021-01" db="EMBL/GenBank/DDBJ databases">
        <title>Belnapia mucosa sp. nov. and Belnapia arida sp. nov., isolated from the Tabernas Desert (Almeria, Spain).</title>
        <authorList>
            <person name="Molina-Menor E."/>
            <person name="Vidal-Verdu A."/>
            <person name="Calonge A."/>
            <person name="Satari L."/>
            <person name="Pereto Magraner J."/>
            <person name="Porcar Miralles M."/>
        </authorList>
    </citation>
    <scope>NUCLEOTIDE SEQUENCE [LARGE SCALE GENOMIC DNA]</scope>
    <source>
        <strain evidence="6 7">T6</strain>
    </source>
</reference>
<protein>
    <submittedName>
        <fullName evidence="6">ABC transporter ATP-binding protein</fullName>
    </submittedName>
</protein>
<dbReference type="PROSITE" id="PS50893">
    <property type="entry name" value="ABC_TRANSPORTER_2"/>
    <property type="match status" value="1"/>
</dbReference>
<name>A0ABS1V6T9_9PROT</name>
<dbReference type="Proteomes" id="UP000606490">
    <property type="component" value="Unassembled WGS sequence"/>
</dbReference>
<dbReference type="InterPro" id="IPR027417">
    <property type="entry name" value="P-loop_NTPase"/>
</dbReference>
<dbReference type="InterPro" id="IPR050166">
    <property type="entry name" value="ABC_transporter_ATP-bind"/>
</dbReference>
<evidence type="ECO:0000256" key="2">
    <source>
        <dbReference type="ARBA" id="ARBA00022448"/>
    </source>
</evidence>
<dbReference type="InterPro" id="IPR003593">
    <property type="entry name" value="AAA+_ATPase"/>
</dbReference>
<keyword evidence="7" id="KW-1185">Reference proteome</keyword>
<dbReference type="CDD" id="cd03293">
    <property type="entry name" value="ABC_NrtD_SsuB_transporters"/>
    <property type="match status" value="1"/>
</dbReference>
<dbReference type="PANTHER" id="PTHR42788">
    <property type="entry name" value="TAURINE IMPORT ATP-BINDING PROTEIN-RELATED"/>
    <property type="match status" value="1"/>
</dbReference>
<dbReference type="EMBL" id="JAEUXJ010000008">
    <property type="protein sequence ID" value="MBL6457393.1"/>
    <property type="molecule type" value="Genomic_DNA"/>
</dbReference>
<proteinExistence type="inferred from homology"/>
<keyword evidence="3" id="KW-0547">Nucleotide-binding</keyword>
<dbReference type="InterPro" id="IPR003439">
    <property type="entry name" value="ABC_transporter-like_ATP-bd"/>
</dbReference>
<evidence type="ECO:0000256" key="1">
    <source>
        <dbReference type="ARBA" id="ARBA00005417"/>
    </source>
</evidence>
<dbReference type="GO" id="GO:0005524">
    <property type="term" value="F:ATP binding"/>
    <property type="evidence" value="ECO:0007669"/>
    <property type="project" value="UniProtKB-KW"/>
</dbReference>
<evidence type="ECO:0000259" key="5">
    <source>
        <dbReference type="PROSITE" id="PS50893"/>
    </source>
</evidence>
<keyword evidence="2" id="KW-0813">Transport</keyword>
<dbReference type="Pfam" id="PF00005">
    <property type="entry name" value="ABC_tran"/>
    <property type="match status" value="1"/>
</dbReference>
<evidence type="ECO:0000256" key="3">
    <source>
        <dbReference type="ARBA" id="ARBA00022741"/>
    </source>
</evidence>
<comment type="similarity">
    <text evidence="1">Belongs to the ABC transporter superfamily.</text>
</comment>
<feature type="domain" description="ABC transporter" evidence="5">
    <location>
        <begin position="21"/>
        <end position="252"/>
    </location>
</feature>
<evidence type="ECO:0000256" key="4">
    <source>
        <dbReference type="ARBA" id="ARBA00022840"/>
    </source>
</evidence>
<organism evidence="6 7">
    <name type="scientific">Belnapia mucosa</name>
    <dbReference type="NCBI Taxonomy" id="2804532"/>
    <lineage>
        <taxon>Bacteria</taxon>
        <taxon>Pseudomonadati</taxon>
        <taxon>Pseudomonadota</taxon>
        <taxon>Alphaproteobacteria</taxon>
        <taxon>Acetobacterales</taxon>
        <taxon>Roseomonadaceae</taxon>
        <taxon>Belnapia</taxon>
    </lineage>
</organism>